<evidence type="ECO:0000256" key="3">
    <source>
        <dbReference type="RuleBase" id="RU365003"/>
    </source>
</evidence>
<dbReference type="Proteomes" id="UP000076858">
    <property type="component" value="Unassembled WGS sequence"/>
</dbReference>
<proteinExistence type="inferred from homology"/>
<evidence type="ECO:0000256" key="2">
    <source>
        <dbReference type="ARBA" id="ARBA00018577"/>
    </source>
</evidence>
<name>A0A164SJ41_9CRUS</name>
<evidence type="ECO:0000256" key="1">
    <source>
        <dbReference type="ARBA" id="ARBA00009505"/>
    </source>
</evidence>
<accession>A0A164SJ41</accession>
<sequence length="541" mass="61813">MATNLSSCLSPSYQSGITTSGNRTDKRKPSQFHQSFIADTLSGSSNSVVHTKDELREYEAEELEPSNCDPDGILLYWAQRSRKWPRLSCMARDILTIPATSASSERAFNVEKDVFGISRMSLSPETVEALLCLRSWYRAGLLADVNVDAFIREIENASVDDIDDEELTYAHMQCNSLFVVAPINVGLSPTRNPEKATVHCSECFDGNKMSYSKLVWFESYKTWVVTNPERLFQFETAGRFLSYLIAGRIKTSPAISELLYSASNIIIFLNDQIILRSTHHKELDQKTATVVEKCRILFTILEYLQVFLEITATKIWGSYGKWTAVAIVQLIKLLWRAFMLTQQAGIASSRAIHPLNRKKLRQNQLSESICRMEEKKNLTFTLKSGRVIRQVNGAPQIHKRNWKLPSSQPPQGHVVNNRKLEGYPLLGEVLYTLKPLCHLVGMSRFGTKSWIPTSIAFVTDIASLTLLNSSSLNCEDAREIRRRQIALLMYLLRSPIYDRFSRTVILQIMTFLRKIPVVGILPQQFLQYMLFWQNVYCYTWD</sequence>
<keyword evidence="7" id="KW-1185">Reference proteome</keyword>
<dbReference type="InterPro" id="IPR012337">
    <property type="entry name" value="RNaseH-like_sf"/>
</dbReference>
<dbReference type="Pfam" id="PF08610">
    <property type="entry name" value="Pex16"/>
    <property type="match status" value="1"/>
</dbReference>
<comment type="similarity">
    <text evidence="1 3">Belongs to the peroxin-16 family.</text>
</comment>
<dbReference type="InterPro" id="IPR013919">
    <property type="entry name" value="Pex16"/>
</dbReference>
<dbReference type="GO" id="GO:0005778">
    <property type="term" value="C:peroxisomal membrane"/>
    <property type="evidence" value="ECO:0007669"/>
    <property type="project" value="UniProtKB-SubCell"/>
</dbReference>
<dbReference type="SUPFAM" id="SSF53098">
    <property type="entry name" value="Ribonuclease H-like"/>
    <property type="match status" value="1"/>
</dbReference>
<keyword evidence="3" id="KW-0962">Peroxisome biogenesis</keyword>
<comment type="caution">
    <text evidence="6">The sequence shown here is derived from an EMBL/GenBank/DDBJ whole genome shotgun (WGS) entry which is preliminary data.</text>
</comment>
<dbReference type="PANTHER" id="PTHR13299">
    <property type="entry name" value="PEROXISOMAL MEMBRANE PROTEIN PEX16"/>
    <property type="match status" value="1"/>
</dbReference>
<evidence type="ECO:0000256" key="4">
    <source>
        <dbReference type="SAM" id="MobiDB-lite"/>
    </source>
</evidence>
<dbReference type="GO" id="GO:0046983">
    <property type="term" value="F:protein dimerization activity"/>
    <property type="evidence" value="ECO:0007669"/>
    <property type="project" value="InterPro"/>
</dbReference>
<feature type="region of interest" description="Disordered" evidence="4">
    <location>
        <begin position="1"/>
        <end position="29"/>
    </location>
</feature>
<reference evidence="6 7" key="1">
    <citation type="submission" date="2016-03" db="EMBL/GenBank/DDBJ databases">
        <title>EvidentialGene: Evidence-directed Construction of Genes on Genomes.</title>
        <authorList>
            <person name="Gilbert D.G."/>
            <person name="Choi J.-H."/>
            <person name="Mockaitis K."/>
            <person name="Colbourne J."/>
            <person name="Pfrender M."/>
        </authorList>
    </citation>
    <scope>NUCLEOTIDE SEQUENCE [LARGE SCALE GENOMIC DNA]</scope>
    <source>
        <strain evidence="6 7">Xinb3</strain>
        <tissue evidence="6">Complete organism</tissue>
    </source>
</reference>
<dbReference type="InterPro" id="IPR008906">
    <property type="entry name" value="HATC_C_dom"/>
</dbReference>
<dbReference type="OrthoDB" id="2021143at2759"/>
<dbReference type="Pfam" id="PF05699">
    <property type="entry name" value="Dimer_Tnp_hAT"/>
    <property type="match status" value="1"/>
</dbReference>
<evidence type="ECO:0000313" key="6">
    <source>
        <dbReference type="EMBL" id="KZS09679.1"/>
    </source>
</evidence>
<feature type="domain" description="HAT C-terminal dimerisation" evidence="5">
    <location>
        <begin position="54"/>
        <end position="137"/>
    </location>
</feature>
<dbReference type="GO" id="GO:0007031">
    <property type="term" value="P:peroxisome organization"/>
    <property type="evidence" value="ECO:0007669"/>
    <property type="project" value="UniProtKB-KW"/>
</dbReference>
<comment type="subcellular location">
    <subcellularLocation>
        <location evidence="3">Peroxisome membrane</location>
    </subcellularLocation>
</comment>
<feature type="compositionally biased region" description="Polar residues" evidence="4">
    <location>
        <begin position="1"/>
        <end position="22"/>
    </location>
</feature>
<dbReference type="PANTHER" id="PTHR13299:SF0">
    <property type="entry name" value="PEROXISOMAL MEMBRANE PROTEIN PEX16"/>
    <property type="match status" value="1"/>
</dbReference>
<evidence type="ECO:0000313" key="7">
    <source>
        <dbReference type="Proteomes" id="UP000076858"/>
    </source>
</evidence>
<gene>
    <name evidence="6" type="ORF">APZ42_026036</name>
</gene>
<dbReference type="STRING" id="35525.A0A164SJ41"/>
<keyword evidence="3" id="KW-0576">Peroxisome</keyword>
<dbReference type="AlphaFoldDB" id="A0A164SJ41"/>
<organism evidence="6 7">
    <name type="scientific">Daphnia magna</name>
    <dbReference type="NCBI Taxonomy" id="35525"/>
    <lineage>
        <taxon>Eukaryota</taxon>
        <taxon>Metazoa</taxon>
        <taxon>Ecdysozoa</taxon>
        <taxon>Arthropoda</taxon>
        <taxon>Crustacea</taxon>
        <taxon>Branchiopoda</taxon>
        <taxon>Diplostraca</taxon>
        <taxon>Cladocera</taxon>
        <taxon>Anomopoda</taxon>
        <taxon>Daphniidae</taxon>
        <taxon>Daphnia</taxon>
    </lineage>
</organism>
<evidence type="ECO:0000259" key="5">
    <source>
        <dbReference type="Pfam" id="PF05699"/>
    </source>
</evidence>
<dbReference type="EMBL" id="LRGB01002007">
    <property type="protein sequence ID" value="KZS09679.1"/>
    <property type="molecule type" value="Genomic_DNA"/>
</dbReference>
<protein>
    <recommendedName>
        <fullName evidence="2 3">Peroxisomal membrane protein PEX16</fullName>
    </recommendedName>
</protein>